<keyword evidence="4" id="KW-1185">Reference proteome</keyword>
<evidence type="ECO:0000313" key="4">
    <source>
        <dbReference type="Proteomes" id="UP000519439"/>
    </source>
</evidence>
<feature type="transmembrane region" description="Helical" evidence="2">
    <location>
        <begin position="37"/>
        <end position="57"/>
    </location>
</feature>
<evidence type="ECO:0000256" key="1">
    <source>
        <dbReference type="SAM" id="MobiDB-lite"/>
    </source>
</evidence>
<feature type="region of interest" description="Disordered" evidence="1">
    <location>
        <begin position="86"/>
        <end position="108"/>
    </location>
</feature>
<dbReference type="SUPFAM" id="SSF141571">
    <property type="entry name" value="Pentapeptide repeat-like"/>
    <property type="match status" value="1"/>
</dbReference>
<feature type="compositionally biased region" description="Basic and acidic residues" evidence="1">
    <location>
        <begin position="86"/>
        <end position="105"/>
    </location>
</feature>
<organism evidence="3 4">
    <name type="scientific">Microvirga flocculans</name>
    <dbReference type="NCBI Taxonomy" id="217168"/>
    <lineage>
        <taxon>Bacteria</taxon>
        <taxon>Pseudomonadati</taxon>
        <taxon>Pseudomonadota</taxon>
        <taxon>Alphaproteobacteria</taxon>
        <taxon>Hyphomicrobiales</taxon>
        <taxon>Methylobacteriaceae</taxon>
        <taxon>Microvirga</taxon>
    </lineage>
</organism>
<protein>
    <submittedName>
        <fullName evidence="3">Uncharacterized protein YjbI with pentapeptide repeats</fullName>
    </submittedName>
</protein>
<reference evidence="3 4" key="1">
    <citation type="submission" date="2020-08" db="EMBL/GenBank/DDBJ databases">
        <title>Genomic Encyclopedia of Type Strains, Phase IV (KMG-IV): sequencing the most valuable type-strain genomes for metagenomic binning, comparative biology and taxonomic classification.</title>
        <authorList>
            <person name="Goeker M."/>
        </authorList>
    </citation>
    <scope>NUCLEOTIDE SEQUENCE [LARGE SCALE GENOMIC DNA]</scope>
    <source>
        <strain evidence="3 4">DSM 15743</strain>
    </source>
</reference>
<dbReference type="AlphaFoldDB" id="A0A7W6ICF9"/>
<dbReference type="Proteomes" id="UP000519439">
    <property type="component" value="Unassembled WGS sequence"/>
</dbReference>
<keyword evidence="2" id="KW-0472">Membrane</keyword>
<proteinExistence type="predicted"/>
<evidence type="ECO:0000256" key="2">
    <source>
        <dbReference type="SAM" id="Phobius"/>
    </source>
</evidence>
<name>A0A7W6ICF9_9HYPH</name>
<dbReference type="Gene3D" id="2.160.20.80">
    <property type="entry name" value="E3 ubiquitin-protein ligase SopA"/>
    <property type="match status" value="1"/>
</dbReference>
<sequence>MILSFLFLILSIVAVLRLGWGLVYGSNQDALEASRVFLPLAAAAVGLPLIIWRLVILNRQTRTAEEKTQIDRETHYTSIFSKSVEHLGATREHKETSESRGKSEPISRTVPNIEMRLGGLHSLARLAEESTRDSLKIQKMLSSYVRENSWYLRNGTRYASQPDGKYPFFSKWMFLNAQSTDEEKADKYLNEWRDRVDSKYDSFTEWAGTLPETRVDVAEAVSNLIALVTSQQIMTELYESLFVEQAFLSRRFKKFRFRRCVFVKCTFQLSDSDFNRLEDCVLVDCTFYINDNRIYFRSCDFYGGSINDASGGKIYFNAVNLVKLTSYATQSNTTLELLHSTLKDFRFFGDNITLTAKNSSLIDCNFDKAGFTAESTIERSNFIATSFKEADLSALTNIAAATLDEMIASPATLHPGGTRPSSWPPYDPDYVDDDIPF</sequence>
<comment type="caution">
    <text evidence="3">The sequence shown here is derived from an EMBL/GenBank/DDBJ whole genome shotgun (WGS) entry which is preliminary data.</text>
</comment>
<accession>A0A7W6ICF9</accession>
<dbReference type="EMBL" id="JACIDC010000001">
    <property type="protein sequence ID" value="MBB4038606.1"/>
    <property type="molecule type" value="Genomic_DNA"/>
</dbReference>
<evidence type="ECO:0000313" key="3">
    <source>
        <dbReference type="EMBL" id="MBB4038606.1"/>
    </source>
</evidence>
<gene>
    <name evidence="3" type="ORF">GGR34_000235</name>
</gene>
<keyword evidence="2" id="KW-0812">Transmembrane</keyword>
<dbReference type="RefSeq" id="WP_027314595.1">
    <property type="nucleotide sequence ID" value="NZ_JACIDC010000001.1"/>
</dbReference>
<keyword evidence="2" id="KW-1133">Transmembrane helix</keyword>